<gene>
    <name evidence="2" type="ORF">SPF06_15790</name>
</gene>
<dbReference type="RefSeq" id="WP_323280091.1">
    <property type="nucleotide sequence ID" value="NZ_JAYGGQ010000013.1"/>
</dbReference>
<organism evidence="2 3">
    <name type="scientific">Sinomonas terricola</name>
    <dbReference type="NCBI Taxonomy" id="3110330"/>
    <lineage>
        <taxon>Bacteria</taxon>
        <taxon>Bacillati</taxon>
        <taxon>Actinomycetota</taxon>
        <taxon>Actinomycetes</taxon>
        <taxon>Micrococcales</taxon>
        <taxon>Micrococcaceae</taxon>
        <taxon>Sinomonas</taxon>
    </lineage>
</organism>
<sequence>MTPASKPTSTTRLVRRALGVAAGVVVLAAGTGLAVAGGTVPQSPALAPGTPPAVDVPVGQTIGVCPGPAELLRGTPVQGDPQFSPASKSASSQLTAAVIGEPSGAMPSSTIAGIDGSVQQKVSDGKDASAAPPAAPPAAVASRASTAPSLLAASALEGRPSSAAALLRYSADDGDLRGIAAASCAAPANDLWLGGASTLVGRTSVLYLSNPTTTPSTVNLDFFGDQPLGQPPAGSRGIQIPPGSTKSFVLGGFVPGQRNVSVHVRSSGGPVAAVIQQSALRGLTPGGVDFLTPVGGPSNRQVTTGIELQDPAAARDLASHRGFDDATAALQVTVPGANDAVVQVRVFGPDGPVTLPSGAVFTAKAGTVTEIPLAGVPAGKYSVAASSDVSFTASVRMVKGTSDKDPLDFAVSGAQARLGDGHVVPVGDAGSRTLVFSAPDGRAKVTAVPVTADGKLHAPVSLDLAGSTTATLEVPDTVDGAKPVAYSISASGDPAYGSILLGGDGTGISVASILPAAGGRQSLPVTLGY</sequence>
<accession>A0ABU5T929</accession>
<evidence type="ECO:0000256" key="1">
    <source>
        <dbReference type="SAM" id="MobiDB-lite"/>
    </source>
</evidence>
<dbReference type="Proteomes" id="UP001304769">
    <property type="component" value="Unassembled WGS sequence"/>
</dbReference>
<dbReference type="EMBL" id="JAYGGQ010000013">
    <property type="protein sequence ID" value="MEA5456198.1"/>
    <property type="molecule type" value="Genomic_DNA"/>
</dbReference>
<dbReference type="Pfam" id="PF18986">
    <property type="entry name" value="DUF5719"/>
    <property type="match status" value="1"/>
</dbReference>
<feature type="compositionally biased region" description="Low complexity" evidence="1">
    <location>
        <begin position="128"/>
        <end position="142"/>
    </location>
</feature>
<evidence type="ECO:0000313" key="2">
    <source>
        <dbReference type="EMBL" id="MEA5456198.1"/>
    </source>
</evidence>
<keyword evidence="3" id="KW-1185">Reference proteome</keyword>
<comment type="caution">
    <text evidence="2">The sequence shown here is derived from an EMBL/GenBank/DDBJ whole genome shotgun (WGS) entry which is preliminary data.</text>
</comment>
<proteinExistence type="predicted"/>
<dbReference type="InterPro" id="IPR043777">
    <property type="entry name" value="DUF5719"/>
</dbReference>
<protein>
    <submittedName>
        <fullName evidence="2">DUF5719 family protein</fullName>
    </submittedName>
</protein>
<reference evidence="2 3" key="1">
    <citation type="submission" date="2023-12" db="EMBL/GenBank/DDBJ databases">
        <title>Sinomonas terricola sp. nov, isolated from litchi orchard soil in Guangdong, PR China.</title>
        <authorList>
            <person name="Jiaxin W."/>
            <person name="Yang Z."/>
            <person name="Honghui Z."/>
        </authorList>
    </citation>
    <scope>NUCLEOTIDE SEQUENCE [LARGE SCALE GENOMIC DNA]</scope>
    <source>
        <strain evidence="2 3">JGH33</strain>
    </source>
</reference>
<name>A0ABU5T929_9MICC</name>
<evidence type="ECO:0000313" key="3">
    <source>
        <dbReference type="Proteomes" id="UP001304769"/>
    </source>
</evidence>
<feature type="region of interest" description="Disordered" evidence="1">
    <location>
        <begin position="119"/>
        <end position="142"/>
    </location>
</feature>